<keyword evidence="2" id="KW-1185">Reference proteome</keyword>
<organism evidence="1 2">
    <name type="scientific">Nosocomiicoccus massiliensis</name>
    <dbReference type="NCBI Taxonomy" id="1232430"/>
    <lineage>
        <taxon>Bacteria</taxon>
        <taxon>Bacillati</taxon>
        <taxon>Bacillota</taxon>
        <taxon>Bacilli</taxon>
        <taxon>Bacillales</taxon>
        <taxon>Staphylococcaceae</taxon>
        <taxon>Nosocomiicoccus</taxon>
    </lineage>
</organism>
<proteinExistence type="predicted"/>
<gene>
    <name evidence="1" type="ORF">CJ229_005195</name>
</gene>
<dbReference type="NCBIfam" id="NF046040">
    <property type="entry name" value="RelB_antitoxin"/>
    <property type="match status" value="1"/>
</dbReference>
<dbReference type="EMBL" id="CP136964">
    <property type="protein sequence ID" value="WOS95499.1"/>
    <property type="molecule type" value="Genomic_DNA"/>
</dbReference>
<dbReference type="InterPro" id="IPR046257">
    <property type="entry name" value="DUF6290"/>
</dbReference>
<dbReference type="RefSeq" id="WP_068129445.1">
    <property type="nucleotide sequence ID" value="NZ_CP136964.1"/>
</dbReference>
<dbReference type="Proteomes" id="UP000243626">
    <property type="component" value="Chromosome"/>
</dbReference>
<sequence length="73" mass="8645">MPTVTVRLNNEENKLFNEYAEIHDMPLSTILKETLKEKMEDDYDMALIKEYEQNDNTSEVTYTHDEVKDILGF</sequence>
<accession>A0AAF0YLA2</accession>
<evidence type="ECO:0000313" key="1">
    <source>
        <dbReference type="EMBL" id="WOS95499.1"/>
    </source>
</evidence>
<name>A0AAF0YLA2_9STAP</name>
<dbReference type="KEGG" id="nmy:CJ229_005195"/>
<dbReference type="AlphaFoldDB" id="A0AAF0YLA2"/>
<dbReference type="Pfam" id="PF19807">
    <property type="entry name" value="DUF6290"/>
    <property type="match status" value="1"/>
</dbReference>
<reference evidence="1 2" key="2">
    <citation type="submission" date="2023-10" db="EMBL/GenBank/DDBJ databases">
        <authorList>
            <person name="Choi B."/>
        </authorList>
    </citation>
    <scope>NUCLEOTIDE SEQUENCE [LARGE SCALE GENOMIC DNA]</scope>
    <source>
        <strain evidence="1 2">UMB0959</strain>
    </source>
</reference>
<reference evidence="2" key="1">
    <citation type="submission" date="2017-09" db="EMBL/GenBank/DDBJ databases">
        <title>Bacterial strain isolated from the female urinary microbiota.</title>
        <authorList>
            <person name="Thomas-White K."/>
            <person name="Kumar N."/>
            <person name="Forster S."/>
            <person name="Putonti C."/>
            <person name="Lawley T."/>
            <person name="Wolfe A.J."/>
        </authorList>
    </citation>
    <scope>NUCLEOTIDE SEQUENCE [LARGE SCALE GENOMIC DNA]</scope>
    <source>
        <strain evidence="2">UMB0959</strain>
    </source>
</reference>
<evidence type="ECO:0000313" key="2">
    <source>
        <dbReference type="Proteomes" id="UP000243626"/>
    </source>
</evidence>
<protein>
    <submittedName>
        <fullName evidence="1">DUF6290 family protein</fullName>
    </submittedName>
</protein>